<name>A0A644X645_9ZZZZ</name>
<dbReference type="AlphaFoldDB" id="A0A644X645"/>
<comment type="caution">
    <text evidence="1">The sequence shown here is derived from an EMBL/GenBank/DDBJ whole genome shotgun (WGS) entry which is preliminary data.</text>
</comment>
<organism evidence="1">
    <name type="scientific">bioreactor metagenome</name>
    <dbReference type="NCBI Taxonomy" id="1076179"/>
    <lineage>
        <taxon>unclassified sequences</taxon>
        <taxon>metagenomes</taxon>
        <taxon>ecological metagenomes</taxon>
    </lineage>
</organism>
<evidence type="ECO:0000313" key="1">
    <source>
        <dbReference type="EMBL" id="MPM11549.1"/>
    </source>
</evidence>
<dbReference type="EMBL" id="VSSQ01001844">
    <property type="protein sequence ID" value="MPM11549.1"/>
    <property type="molecule type" value="Genomic_DNA"/>
</dbReference>
<proteinExistence type="predicted"/>
<reference evidence="1" key="1">
    <citation type="submission" date="2019-08" db="EMBL/GenBank/DDBJ databases">
        <authorList>
            <person name="Kucharzyk K."/>
            <person name="Murdoch R.W."/>
            <person name="Higgins S."/>
            <person name="Loffler F."/>
        </authorList>
    </citation>
    <scope>NUCLEOTIDE SEQUENCE</scope>
</reference>
<accession>A0A644X645</accession>
<gene>
    <name evidence="1" type="ORF">SDC9_57895</name>
</gene>
<protein>
    <submittedName>
        <fullName evidence="1">Uncharacterized protein</fullName>
    </submittedName>
</protein>
<sequence>MQPGVHDEAIAFRDVDFTFQIADIILNAVEAYSGQINIGMDANATHRNQLADFHGSLNVELVRCIFEYVQDDGVVICALGRGGEPQRKLRLEIGQNLLICIGRGMVSLVNDEIVKIAVLELFQIQSHTLDAAADYIGVLLLDGVHITAYGDAGP</sequence>